<name>A0ABV9JEF0_9LACT</name>
<dbReference type="Gene3D" id="3.40.1410.10">
    <property type="entry name" value="Chorismate lyase-like"/>
    <property type="match status" value="1"/>
</dbReference>
<proteinExistence type="predicted"/>
<dbReference type="InterPro" id="IPR036390">
    <property type="entry name" value="WH_DNA-bd_sf"/>
</dbReference>
<keyword evidence="2" id="KW-0238">DNA-binding</keyword>
<keyword evidence="1" id="KW-0805">Transcription regulation</keyword>
<reference evidence="6" key="1">
    <citation type="journal article" date="2019" name="Int. J. Syst. Evol. Microbiol.">
        <title>The Global Catalogue of Microorganisms (GCM) 10K type strain sequencing project: providing services to taxonomists for standard genome sequencing and annotation.</title>
        <authorList>
            <consortium name="The Broad Institute Genomics Platform"/>
            <consortium name="The Broad Institute Genome Sequencing Center for Infectious Disease"/>
            <person name="Wu L."/>
            <person name="Ma J."/>
        </authorList>
    </citation>
    <scope>NUCLEOTIDE SEQUENCE [LARGE SCALE GENOMIC DNA]</scope>
    <source>
        <strain evidence="6">CCUG 63287</strain>
    </source>
</reference>
<keyword evidence="3" id="KW-0804">Transcription</keyword>
<dbReference type="SUPFAM" id="SSF46785">
    <property type="entry name" value="Winged helix' DNA-binding domain"/>
    <property type="match status" value="1"/>
</dbReference>
<dbReference type="Pfam" id="PF07702">
    <property type="entry name" value="UTRA"/>
    <property type="match status" value="1"/>
</dbReference>
<dbReference type="PROSITE" id="PS50949">
    <property type="entry name" value="HTH_GNTR"/>
    <property type="match status" value="1"/>
</dbReference>
<sequence length="235" mass="26905">MVRKEVPNYVKIHDTLKEEVGASIWQIGQRLPSERDLAERFGVSRMTARQAITALVEEGILDRRVGSGTYVASRRVREKMRGTTSFTDIIKAQGKEPSSEVLSYTRTLPNDVECEKLNISKNDFIIRMERIRYADKVPICFEVASIPYELVKSFDKKSITSNFFKTLEESGYEISRSEQIVSAKKVSTEVADYLKIRVGSAILGVTQVSYFSDETAFEYVLSQYVGDRFEFYLER</sequence>
<evidence type="ECO:0000256" key="1">
    <source>
        <dbReference type="ARBA" id="ARBA00023015"/>
    </source>
</evidence>
<dbReference type="InterPro" id="IPR050679">
    <property type="entry name" value="Bact_HTH_transcr_reg"/>
</dbReference>
<evidence type="ECO:0000313" key="6">
    <source>
        <dbReference type="Proteomes" id="UP001595987"/>
    </source>
</evidence>
<evidence type="ECO:0000256" key="3">
    <source>
        <dbReference type="ARBA" id="ARBA00023163"/>
    </source>
</evidence>
<evidence type="ECO:0000256" key="2">
    <source>
        <dbReference type="ARBA" id="ARBA00023125"/>
    </source>
</evidence>
<dbReference type="InterPro" id="IPR036388">
    <property type="entry name" value="WH-like_DNA-bd_sf"/>
</dbReference>
<accession>A0ABV9JEF0</accession>
<dbReference type="InterPro" id="IPR011663">
    <property type="entry name" value="UTRA"/>
</dbReference>
<comment type="caution">
    <text evidence="5">The sequence shown here is derived from an EMBL/GenBank/DDBJ whole genome shotgun (WGS) entry which is preliminary data.</text>
</comment>
<dbReference type="CDD" id="cd07377">
    <property type="entry name" value="WHTH_GntR"/>
    <property type="match status" value="1"/>
</dbReference>
<dbReference type="Gene3D" id="1.10.10.10">
    <property type="entry name" value="Winged helix-like DNA-binding domain superfamily/Winged helix DNA-binding domain"/>
    <property type="match status" value="1"/>
</dbReference>
<dbReference type="RefSeq" id="WP_213535813.1">
    <property type="nucleotide sequence ID" value="NZ_BOVQ01000005.1"/>
</dbReference>
<gene>
    <name evidence="5" type="ORF">ACFO26_07140</name>
</gene>
<dbReference type="Pfam" id="PF00392">
    <property type="entry name" value="GntR"/>
    <property type="match status" value="1"/>
</dbReference>
<dbReference type="InterPro" id="IPR000524">
    <property type="entry name" value="Tscrpt_reg_HTH_GntR"/>
</dbReference>
<dbReference type="InterPro" id="IPR028978">
    <property type="entry name" value="Chorismate_lyase_/UTRA_dom_sf"/>
</dbReference>
<dbReference type="PANTHER" id="PTHR44846:SF1">
    <property type="entry name" value="MANNOSYL-D-GLYCERATE TRANSPORT_METABOLISM SYSTEM REPRESSOR MNGR-RELATED"/>
    <property type="match status" value="1"/>
</dbReference>
<dbReference type="SMART" id="SM00866">
    <property type="entry name" value="UTRA"/>
    <property type="match status" value="1"/>
</dbReference>
<dbReference type="Proteomes" id="UP001595987">
    <property type="component" value="Unassembled WGS sequence"/>
</dbReference>
<dbReference type="SUPFAM" id="SSF64288">
    <property type="entry name" value="Chorismate lyase-like"/>
    <property type="match status" value="1"/>
</dbReference>
<evidence type="ECO:0000313" key="5">
    <source>
        <dbReference type="EMBL" id="MFC4652681.1"/>
    </source>
</evidence>
<organism evidence="5 6">
    <name type="scientific">Lactococcus nasutitermitis</name>
    <dbReference type="NCBI Taxonomy" id="1652957"/>
    <lineage>
        <taxon>Bacteria</taxon>
        <taxon>Bacillati</taxon>
        <taxon>Bacillota</taxon>
        <taxon>Bacilli</taxon>
        <taxon>Lactobacillales</taxon>
        <taxon>Streptococcaceae</taxon>
        <taxon>Lactococcus</taxon>
    </lineage>
</organism>
<dbReference type="SMART" id="SM00345">
    <property type="entry name" value="HTH_GNTR"/>
    <property type="match status" value="1"/>
</dbReference>
<keyword evidence="6" id="KW-1185">Reference proteome</keyword>
<dbReference type="EMBL" id="JBHSGD010000005">
    <property type="protein sequence ID" value="MFC4652681.1"/>
    <property type="molecule type" value="Genomic_DNA"/>
</dbReference>
<feature type="domain" description="HTH gntR-type" evidence="4">
    <location>
        <begin position="6"/>
        <end position="74"/>
    </location>
</feature>
<evidence type="ECO:0000259" key="4">
    <source>
        <dbReference type="PROSITE" id="PS50949"/>
    </source>
</evidence>
<dbReference type="PANTHER" id="PTHR44846">
    <property type="entry name" value="MANNOSYL-D-GLYCERATE TRANSPORT/METABOLISM SYSTEM REPRESSOR MNGR-RELATED"/>
    <property type="match status" value="1"/>
</dbReference>
<dbReference type="PRINTS" id="PR00035">
    <property type="entry name" value="HTHGNTR"/>
</dbReference>
<protein>
    <submittedName>
        <fullName evidence="5">GntR family transcriptional regulator</fullName>
    </submittedName>
</protein>